<accession>A0A0F9ATI7</accession>
<comment type="caution">
    <text evidence="1">The sequence shown here is derived from an EMBL/GenBank/DDBJ whole genome shotgun (WGS) entry which is preliminary data.</text>
</comment>
<evidence type="ECO:0008006" key="2">
    <source>
        <dbReference type="Google" id="ProtNLM"/>
    </source>
</evidence>
<organism evidence="1">
    <name type="scientific">marine sediment metagenome</name>
    <dbReference type="NCBI Taxonomy" id="412755"/>
    <lineage>
        <taxon>unclassified sequences</taxon>
        <taxon>metagenomes</taxon>
        <taxon>ecological metagenomes</taxon>
    </lineage>
</organism>
<dbReference type="AlphaFoldDB" id="A0A0F9ATI7"/>
<dbReference type="EMBL" id="LAZR01044321">
    <property type="protein sequence ID" value="KKL04947.1"/>
    <property type="molecule type" value="Genomic_DNA"/>
</dbReference>
<evidence type="ECO:0000313" key="1">
    <source>
        <dbReference type="EMBL" id="KKL04947.1"/>
    </source>
</evidence>
<protein>
    <recommendedName>
        <fullName evidence="2">Phage replisome organiser N-terminal domain-containing protein</fullName>
    </recommendedName>
</protein>
<sequence>MASKYWLKLYHEMLDDPKVAVLPDRYWRRMIECFLLAGDHNEKGVLPSVDHMAWKLRMDPDSLETDLVELGKLGIVEQIKGEWVVSNFDERQRPRTAAERNKLYRDRKRKDYEKGWFEDGEDDK</sequence>
<reference evidence="1" key="1">
    <citation type="journal article" date="2015" name="Nature">
        <title>Complex archaea that bridge the gap between prokaryotes and eukaryotes.</title>
        <authorList>
            <person name="Spang A."/>
            <person name="Saw J.H."/>
            <person name="Jorgensen S.L."/>
            <person name="Zaremba-Niedzwiedzka K."/>
            <person name="Martijn J."/>
            <person name="Lind A.E."/>
            <person name="van Eijk R."/>
            <person name="Schleper C."/>
            <person name="Guy L."/>
            <person name="Ettema T.J."/>
        </authorList>
    </citation>
    <scope>NUCLEOTIDE SEQUENCE</scope>
</reference>
<name>A0A0F9ATI7_9ZZZZ</name>
<proteinExistence type="predicted"/>
<gene>
    <name evidence="1" type="ORF">LCGC14_2610990</name>
</gene>